<dbReference type="AlphaFoldDB" id="A0AAN8EID6"/>
<dbReference type="PANTHER" id="PTHR14742:SF0">
    <property type="entry name" value="RIBONUCLEASE P PROTEIN SUBUNIT P21"/>
    <property type="match status" value="1"/>
</dbReference>
<dbReference type="EMBL" id="JAKLMC020000008">
    <property type="protein sequence ID" value="KAK5954700.1"/>
    <property type="molecule type" value="Genomic_DNA"/>
</dbReference>
<dbReference type="InterPro" id="IPR007175">
    <property type="entry name" value="Rpr2/Snm1/Rpp21"/>
</dbReference>
<name>A0AAN8EID6_9EURO</name>
<evidence type="ECO:0000256" key="3">
    <source>
        <dbReference type="ARBA" id="ARBA00022833"/>
    </source>
</evidence>
<proteinExistence type="inferred from homology"/>
<keyword evidence="3" id="KW-0862">Zinc</keyword>
<dbReference type="Pfam" id="PF04032">
    <property type="entry name" value="Rpr2"/>
    <property type="match status" value="1"/>
</dbReference>
<dbReference type="Proteomes" id="UP001316803">
    <property type="component" value="Unassembled WGS sequence"/>
</dbReference>
<evidence type="ECO:0000256" key="1">
    <source>
        <dbReference type="ARBA" id="ARBA00022694"/>
    </source>
</evidence>
<evidence type="ECO:0000313" key="6">
    <source>
        <dbReference type="EMBL" id="KAK5954700.1"/>
    </source>
</evidence>
<protein>
    <submittedName>
        <fullName evidence="6">Uncharacterized protein</fullName>
    </submittedName>
</protein>
<dbReference type="PANTHER" id="PTHR14742">
    <property type="entry name" value="RIBONUCLEASE P SUBUNIT P21"/>
    <property type="match status" value="1"/>
</dbReference>
<dbReference type="GO" id="GO:0005655">
    <property type="term" value="C:nucleolar ribonuclease P complex"/>
    <property type="evidence" value="ECO:0007669"/>
    <property type="project" value="TreeGrafter"/>
</dbReference>
<evidence type="ECO:0000256" key="5">
    <source>
        <dbReference type="SAM" id="MobiDB-lite"/>
    </source>
</evidence>
<reference evidence="6 7" key="1">
    <citation type="submission" date="2022-12" db="EMBL/GenBank/DDBJ databases">
        <title>Genomic features and morphological characterization of a novel Knufia sp. strain isolated from spacecraft assembly facility.</title>
        <authorList>
            <person name="Teixeira M."/>
            <person name="Chander A.M."/>
            <person name="Stajich J.E."/>
            <person name="Venkateswaran K."/>
        </authorList>
    </citation>
    <scope>NUCLEOTIDE SEQUENCE [LARGE SCALE GENOMIC DNA]</scope>
    <source>
        <strain evidence="6 7">FJI-L2-BK-P2</strain>
    </source>
</reference>
<dbReference type="GO" id="GO:0046872">
    <property type="term" value="F:metal ion binding"/>
    <property type="evidence" value="ECO:0007669"/>
    <property type="project" value="UniProtKB-KW"/>
</dbReference>
<keyword evidence="1" id="KW-0819">tRNA processing</keyword>
<comment type="caution">
    <text evidence="6">The sequence shown here is derived from an EMBL/GenBank/DDBJ whole genome shotgun (WGS) entry which is preliminary data.</text>
</comment>
<gene>
    <name evidence="6" type="ORF">OHC33_004424</name>
</gene>
<evidence type="ECO:0000256" key="4">
    <source>
        <dbReference type="ARBA" id="ARBA00038402"/>
    </source>
</evidence>
<feature type="region of interest" description="Disordered" evidence="5">
    <location>
        <begin position="34"/>
        <end position="62"/>
    </location>
</feature>
<accession>A0AAN8EID6</accession>
<organism evidence="6 7">
    <name type="scientific">Knufia fluminis</name>
    <dbReference type="NCBI Taxonomy" id="191047"/>
    <lineage>
        <taxon>Eukaryota</taxon>
        <taxon>Fungi</taxon>
        <taxon>Dikarya</taxon>
        <taxon>Ascomycota</taxon>
        <taxon>Pezizomycotina</taxon>
        <taxon>Eurotiomycetes</taxon>
        <taxon>Chaetothyriomycetidae</taxon>
        <taxon>Chaetothyriales</taxon>
        <taxon>Trichomeriaceae</taxon>
        <taxon>Knufia</taxon>
    </lineage>
</organism>
<keyword evidence="2" id="KW-0479">Metal-binding</keyword>
<keyword evidence="7" id="KW-1185">Reference proteome</keyword>
<sequence length="136" mass="14973">MAKEKKAKGSMPNKNVHLRLSFLHQAASYLAHNAGGPAELRGNEETDANSRSVKRPRPHTAQTRHLLSHMKGVSRKSVIRLQKDVKRTVCKGCDQLLDDQSSTRTVENKSKGGAKPWASVLVVKCNTCGTAKRFPT</sequence>
<evidence type="ECO:0000256" key="2">
    <source>
        <dbReference type="ARBA" id="ARBA00022723"/>
    </source>
</evidence>
<comment type="similarity">
    <text evidence="4">Belongs to the eukaryotic/archaeal RNase P protein component 4 family.</text>
</comment>
<evidence type="ECO:0000313" key="7">
    <source>
        <dbReference type="Proteomes" id="UP001316803"/>
    </source>
</evidence>
<dbReference type="Gene3D" id="6.20.50.20">
    <property type="match status" value="1"/>
</dbReference>
<dbReference type="GO" id="GO:0008033">
    <property type="term" value="P:tRNA processing"/>
    <property type="evidence" value="ECO:0007669"/>
    <property type="project" value="UniProtKB-KW"/>
</dbReference>